<keyword evidence="15" id="KW-1185">Reference proteome</keyword>
<dbReference type="PRINTS" id="PR00990">
    <property type="entry name" value="RIBOKINASE"/>
</dbReference>
<comment type="subcellular location">
    <subcellularLocation>
        <location evidence="12">Cytoplasm</location>
    </subcellularLocation>
</comment>
<dbReference type="EC" id="2.7.1.15" evidence="2 12"/>
<dbReference type="InterPro" id="IPR029056">
    <property type="entry name" value="Ribokinase-like"/>
</dbReference>
<keyword evidence="5 12" id="KW-0479">Metal-binding</keyword>
<comment type="subunit">
    <text evidence="12">Homodimer.</text>
</comment>
<dbReference type="Gene3D" id="3.40.1190.20">
    <property type="match status" value="1"/>
</dbReference>
<feature type="binding site" evidence="12">
    <location>
        <position position="287"/>
    </location>
    <ligand>
        <name>K(+)</name>
        <dbReference type="ChEBI" id="CHEBI:29103"/>
    </ligand>
</feature>
<feature type="binding site" evidence="12">
    <location>
        <position position="247"/>
    </location>
    <ligand>
        <name>K(+)</name>
        <dbReference type="ChEBI" id="CHEBI:29103"/>
    </ligand>
</feature>
<evidence type="ECO:0000256" key="2">
    <source>
        <dbReference type="ARBA" id="ARBA00012035"/>
    </source>
</evidence>
<comment type="cofactor">
    <cofactor evidence="12">
        <name>Mg(2+)</name>
        <dbReference type="ChEBI" id="CHEBI:18420"/>
    </cofactor>
    <text evidence="12">Requires a divalent cation, most likely magnesium in vivo, as an electrophilic catalyst to aid phosphoryl group transfer. It is the chelate of the metal and the nucleotide that is the actual substrate.</text>
</comment>
<feature type="binding site" evidence="12">
    <location>
        <begin position="27"/>
        <end position="29"/>
    </location>
    <ligand>
        <name>substrate</name>
    </ligand>
</feature>
<evidence type="ECO:0000256" key="9">
    <source>
        <dbReference type="ARBA" id="ARBA00022842"/>
    </source>
</evidence>
<evidence type="ECO:0000313" key="14">
    <source>
        <dbReference type="EMBL" id="SDH59611.1"/>
    </source>
</evidence>
<keyword evidence="4 12" id="KW-0808">Transferase</keyword>
<dbReference type="PANTHER" id="PTHR10584:SF166">
    <property type="entry name" value="RIBOKINASE"/>
    <property type="match status" value="1"/>
</dbReference>
<organism evidence="14 15">
    <name type="scientific">Rhodococcus triatomae</name>
    <dbReference type="NCBI Taxonomy" id="300028"/>
    <lineage>
        <taxon>Bacteria</taxon>
        <taxon>Bacillati</taxon>
        <taxon>Actinomycetota</taxon>
        <taxon>Actinomycetes</taxon>
        <taxon>Mycobacteriales</taxon>
        <taxon>Nocardiaceae</taxon>
        <taxon>Rhodococcus</taxon>
    </lineage>
</organism>
<dbReference type="GO" id="GO:0005524">
    <property type="term" value="F:ATP binding"/>
    <property type="evidence" value="ECO:0007669"/>
    <property type="project" value="UniProtKB-UniRule"/>
</dbReference>
<comment type="pathway">
    <text evidence="12">Carbohydrate metabolism; D-ribose degradation; D-ribose 5-phosphate from beta-D-ribopyranose: step 2/2.</text>
</comment>
<evidence type="ECO:0000256" key="6">
    <source>
        <dbReference type="ARBA" id="ARBA00022741"/>
    </source>
</evidence>
<dbReference type="EMBL" id="FNDN01000002">
    <property type="protein sequence ID" value="SDH59611.1"/>
    <property type="molecule type" value="Genomic_DNA"/>
</dbReference>
<feature type="binding site" evidence="12">
    <location>
        <position position="245"/>
    </location>
    <ligand>
        <name>K(+)</name>
        <dbReference type="ChEBI" id="CHEBI:29103"/>
    </ligand>
</feature>
<dbReference type="GO" id="GO:0004747">
    <property type="term" value="F:ribokinase activity"/>
    <property type="evidence" value="ECO:0007669"/>
    <property type="project" value="UniProtKB-UniRule"/>
</dbReference>
<feature type="binding site" evidence="12">
    <location>
        <position position="283"/>
    </location>
    <ligand>
        <name>K(+)</name>
        <dbReference type="ChEBI" id="CHEBI:29103"/>
    </ligand>
</feature>
<dbReference type="PANTHER" id="PTHR10584">
    <property type="entry name" value="SUGAR KINASE"/>
    <property type="match status" value="1"/>
</dbReference>
<feature type="domain" description="Carbohydrate kinase PfkB" evidence="13">
    <location>
        <begin position="19"/>
        <end position="290"/>
    </location>
</feature>
<evidence type="ECO:0000256" key="3">
    <source>
        <dbReference type="ARBA" id="ARBA00016943"/>
    </source>
</evidence>
<comment type="similarity">
    <text evidence="1">Belongs to the carbohydrate kinase pfkB family.</text>
</comment>
<dbReference type="HAMAP" id="MF_01987">
    <property type="entry name" value="Ribokinase"/>
    <property type="match status" value="1"/>
</dbReference>
<dbReference type="UniPathway" id="UPA00916">
    <property type="reaction ID" value="UER00889"/>
</dbReference>
<dbReference type="InterPro" id="IPR011877">
    <property type="entry name" value="Ribokinase"/>
</dbReference>
<dbReference type="Proteomes" id="UP000183263">
    <property type="component" value="Unassembled WGS sequence"/>
</dbReference>
<keyword evidence="6 12" id="KW-0547">Nucleotide-binding</keyword>
<feature type="active site" description="Proton acceptor" evidence="12">
    <location>
        <position position="251"/>
    </location>
</feature>
<feature type="binding site" evidence="12">
    <location>
        <position position="281"/>
    </location>
    <ligand>
        <name>K(+)</name>
        <dbReference type="ChEBI" id="CHEBI:29103"/>
    </ligand>
</feature>
<comment type="similarity">
    <text evidence="12">Belongs to the carbohydrate kinase PfkB family. Ribokinase subfamily.</text>
</comment>
<comment type="catalytic activity">
    <reaction evidence="12">
        <text>D-ribose + ATP = D-ribose 5-phosphate + ADP + H(+)</text>
        <dbReference type="Rhea" id="RHEA:13697"/>
        <dbReference type="ChEBI" id="CHEBI:15378"/>
        <dbReference type="ChEBI" id="CHEBI:30616"/>
        <dbReference type="ChEBI" id="CHEBI:47013"/>
        <dbReference type="ChEBI" id="CHEBI:78346"/>
        <dbReference type="ChEBI" id="CHEBI:456216"/>
        <dbReference type="EC" id="2.7.1.15"/>
    </reaction>
</comment>
<dbReference type="GO" id="GO:0046872">
    <property type="term" value="F:metal ion binding"/>
    <property type="evidence" value="ECO:0007669"/>
    <property type="project" value="UniProtKB-KW"/>
</dbReference>
<dbReference type="SUPFAM" id="SSF53613">
    <property type="entry name" value="Ribokinase-like"/>
    <property type="match status" value="1"/>
</dbReference>
<keyword evidence="10 12" id="KW-0630">Potassium</keyword>
<evidence type="ECO:0000256" key="12">
    <source>
        <dbReference type="HAMAP-Rule" id="MF_01987"/>
    </source>
</evidence>
<reference evidence="14 15" key="1">
    <citation type="submission" date="2016-10" db="EMBL/GenBank/DDBJ databases">
        <authorList>
            <person name="de Groot N.N."/>
        </authorList>
    </citation>
    <scope>NUCLEOTIDE SEQUENCE [LARGE SCALE GENOMIC DNA]</scope>
    <source>
        <strain evidence="14 15">DSM 44892</strain>
    </source>
</reference>
<dbReference type="CDD" id="cd01174">
    <property type="entry name" value="ribokinase"/>
    <property type="match status" value="1"/>
</dbReference>
<dbReference type="GO" id="GO:0005829">
    <property type="term" value="C:cytosol"/>
    <property type="evidence" value="ECO:0007669"/>
    <property type="project" value="TreeGrafter"/>
</dbReference>
<evidence type="ECO:0000256" key="4">
    <source>
        <dbReference type="ARBA" id="ARBA00022679"/>
    </source>
</evidence>
<evidence type="ECO:0000256" key="5">
    <source>
        <dbReference type="ARBA" id="ARBA00022723"/>
    </source>
</evidence>
<evidence type="ECO:0000256" key="8">
    <source>
        <dbReference type="ARBA" id="ARBA00022840"/>
    </source>
</evidence>
<evidence type="ECO:0000256" key="11">
    <source>
        <dbReference type="ARBA" id="ARBA00023277"/>
    </source>
</evidence>
<protein>
    <recommendedName>
        <fullName evidence="3 12">Ribokinase</fullName>
        <shortName evidence="12">RK</shortName>
        <ecNumber evidence="2 12">2.7.1.15</ecNumber>
    </recommendedName>
</protein>
<dbReference type="InterPro" id="IPR002173">
    <property type="entry name" value="Carboh/pur_kinase_PfkB_CS"/>
</dbReference>
<feature type="binding site" evidence="12">
    <location>
        <position position="251"/>
    </location>
    <ligand>
        <name>substrate</name>
    </ligand>
</feature>
<name>A0A1G8DPY7_9NOCA</name>
<keyword evidence="7 12" id="KW-0418">Kinase</keyword>
<evidence type="ECO:0000313" key="15">
    <source>
        <dbReference type="Proteomes" id="UP000183263"/>
    </source>
</evidence>
<dbReference type="InterPro" id="IPR002139">
    <property type="entry name" value="Ribo/fructo_kinase"/>
</dbReference>
<dbReference type="AlphaFoldDB" id="A0A1G8DPY7"/>
<keyword evidence="8 12" id="KW-0067">ATP-binding</keyword>
<dbReference type="PROSITE" id="PS00584">
    <property type="entry name" value="PFKB_KINASES_2"/>
    <property type="match status" value="1"/>
</dbReference>
<dbReference type="InterPro" id="IPR011611">
    <property type="entry name" value="PfkB_dom"/>
</dbReference>
<gene>
    <name evidence="12" type="primary">rbsK</name>
    <name evidence="14" type="ORF">SAMN05444695_102366</name>
</gene>
<feature type="binding site" evidence="12">
    <location>
        <begin position="218"/>
        <end position="223"/>
    </location>
    <ligand>
        <name>ATP</name>
        <dbReference type="ChEBI" id="CHEBI:30616"/>
    </ligand>
</feature>
<evidence type="ECO:0000256" key="1">
    <source>
        <dbReference type="ARBA" id="ARBA00005380"/>
    </source>
</evidence>
<accession>A0A1G8DPY7</accession>
<feature type="binding site" evidence="12">
    <location>
        <position position="154"/>
    </location>
    <ligand>
        <name>substrate</name>
    </ligand>
</feature>
<evidence type="ECO:0000256" key="7">
    <source>
        <dbReference type="ARBA" id="ARBA00022777"/>
    </source>
</evidence>
<comment type="activity regulation">
    <text evidence="12">Activated by a monovalent cation that binds near, but not in, the active site. The most likely occupant of the site in vivo is potassium. Ion binding induces a conformational change that may alter substrate affinity.</text>
</comment>
<feature type="binding site" evidence="12">
    <location>
        <position position="198"/>
    </location>
    <ligand>
        <name>ATP</name>
        <dbReference type="ChEBI" id="CHEBI:30616"/>
    </ligand>
</feature>
<dbReference type="GO" id="GO:0019303">
    <property type="term" value="P:D-ribose catabolic process"/>
    <property type="evidence" value="ECO:0007669"/>
    <property type="project" value="UniProtKB-UniRule"/>
</dbReference>
<comment type="function">
    <text evidence="12">Catalyzes the phosphorylation of ribose at O-5 in a reaction requiring ATP and magnesium. The resulting D-ribose-5-phosphate can then be used either for sythesis of nucleotides, histidine, and tryptophan, or as a component of the pentose phosphate pathway.</text>
</comment>
<keyword evidence="11 12" id="KW-0119">Carbohydrate metabolism</keyword>
<sequence length="300" mass="30056">MSTDYRPTTTSLDGVPAPRVVVVGSINMDLIVGTPRIPDPGETVLGDRFATGPGGKGANQAVAAARAGAEVAFVGAVGTDTFALELRQSLVDAEVDVTQLREIDGPSGVAMITVDDAGRNSIVVAPGANGSLAGLTAADLDAIASADVLLCQLEIPLDTAVSATAHARAHGTVVLLNPSPVRPLPPDLTDSVDVLVANEAEAAQLADDIAAVPHRITTLGGRGARHLGPDGGRTAVAPPQVDVVDTTGAGDAFAGALAAVWGRRDDALAFAVAAGALATTRRGAAASAPQLQEIESILPD</sequence>
<dbReference type="OrthoDB" id="9775849at2"/>
<evidence type="ECO:0000259" key="13">
    <source>
        <dbReference type="Pfam" id="PF00294"/>
    </source>
</evidence>
<feature type="binding site" evidence="12">
    <location>
        <position position="278"/>
    </location>
    <ligand>
        <name>K(+)</name>
        <dbReference type="ChEBI" id="CHEBI:29103"/>
    </ligand>
</feature>
<evidence type="ECO:0000256" key="10">
    <source>
        <dbReference type="ARBA" id="ARBA00022958"/>
    </source>
</evidence>
<feature type="binding site" evidence="12">
    <location>
        <begin position="250"/>
        <end position="251"/>
    </location>
    <ligand>
        <name>ATP</name>
        <dbReference type="ChEBI" id="CHEBI:30616"/>
    </ligand>
</feature>
<proteinExistence type="inferred from homology"/>
<feature type="binding site" evidence="12">
    <location>
        <begin position="55"/>
        <end position="59"/>
    </location>
    <ligand>
        <name>substrate</name>
    </ligand>
</feature>
<keyword evidence="12" id="KW-0963">Cytoplasm</keyword>
<dbReference type="Pfam" id="PF00294">
    <property type="entry name" value="PfkB"/>
    <property type="match status" value="1"/>
</dbReference>
<comment type="caution">
    <text evidence="12">Lacks conserved residue(s) required for the propagation of feature annotation.</text>
</comment>
<keyword evidence="9 12" id="KW-0460">Magnesium</keyword>